<dbReference type="EMBL" id="QGNY01000002">
    <property type="protein sequence ID" value="PWS32865.1"/>
    <property type="molecule type" value="Genomic_DNA"/>
</dbReference>
<evidence type="ECO:0000259" key="2">
    <source>
        <dbReference type="Pfam" id="PF04773"/>
    </source>
</evidence>
<proteinExistence type="predicted"/>
<dbReference type="Proteomes" id="UP000245391">
    <property type="component" value="Unassembled WGS sequence"/>
</dbReference>
<evidence type="ECO:0000256" key="1">
    <source>
        <dbReference type="SAM" id="Phobius"/>
    </source>
</evidence>
<evidence type="ECO:0000313" key="5">
    <source>
        <dbReference type="Proteomes" id="UP000245391"/>
    </source>
</evidence>
<dbReference type="RefSeq" id="WP_109929033.1">
    <property type="nucleotide sequence ID" value="NZ_QGNY01000002.1"/>
</dbReference>
<dbReference type="OrthoDB" id="1099963at2"/>
<dbReference type="InterPro" id="IPR006860">
    <property type="entry name" value="FecR"/>
</dbReference>
<gene>
    <name evidence="4" type="ORF">DF947_07285</name>
</gene>
<dbReference type="PANTHER" id="PTHR30273">
    <property type="entry name" value="PERIPLASMIC SIGNAL SENSOR AND SIGMA FACTOR ACTIVATOR FECR-RELATED"/>
    <property type="match status" value="1"/>
</dbReference>
<evidence type="ECO:0000259" key="3">
    <source>
        <dbReference type="Pfam" id="PF16344"/>
    </source>
</evidence>
<name>A0A317F236_9SPHI</name>
<accession>A0A317F236</accession>
<reference evidence="5" key="1">
    <citation type="submission" date="2018-05" db="EMBL/GenBank/DDBJ databases">
        <title>Pedobacter paludis sp. nov., isolated from wetland soil.</title>
        <authorList>
            <person name="Zhang Y."/>
        </authorList>
    </citation>
    <scope>NUCLEOTIDE SEQUENCE [LARGE SCALE GENOMIC DNA]</scope>
    <source>
        <strain evidence="5">R-8</strain>
    </source>
</reference>
<keyword evidence="1" id="KW-0472">Membrane</keyword>
<dbReference type="Pfam" id="PF04773">
    <property type="entry name" value="FecR"/>
    <property type="match status" value="1"/>
</dbReference>
<dbReference type="InterPro" id="IPR032508">
    <property type="entry name" value="FecR_C"/>
</dbReference>
<dbReference type="PANTHER" id="PTHR30273:SF2">
    <property type="entry name" value="PROTEIN FECR"/>
    <property type="match status" value="1"/>
</dbReference>
<comment type="caution">
    <text evidence="4">The sequence shown here is derived from an EMBL/GenBank/DDBJ whole genome shotgun (WGS) entry which is preliminary data.</text>
</comment>
<dbReference type="Pfam" id="PF16344">
    <property type="entry name" value="FecR_C"/>
    <property type="match status" value="1"/>
</dbReference>
<sequence>MDALEQLLIKFSKNECTSQELEHLLQHFENDKNADRLKNGIEKQLGQPYEDGPGIDSAVEEVFQKVKLKITQNTLHHTKPKLRLLKYAAAAVVLFFISTGLWYYFNQTKSTRNQGQHAQIKTDIGPGSNKAILTLANGSQVVLDEVMANGEVAKQAGTKITKTQDNQLIYAGTNDLKEKEVFFNELKTPIGGQYSLLLSDGTRVWLNAASSLRFPAVFKGNERKVQLNGEAYFEVAKNKKMPFKVEVNHNTIEVLGTHFNIMAYNNEAAMSTTLLEGSVKVYNKANSALIKPNQQANLNKSNNKLQVMDVDASDAIAWKNGYFLFEDENIESIMRKLSRWYNVDVEYKGAVTKDALWGNVSRFKNISEVLKTLELTKTVHFKLDGRRVIVMP</sequence>
<feature type="domain" description="FecR protein" evidence="2">
    <location>
        <begin position="186"/>
        <end position="280"/>
    </location>
</feature>
<dbReference type="FunFam" id="2.60.120.1440:FF:000001">
    <property type="entry name" value="Putative anti-sigma factor"/>
    <property type="match status" value="1"/>
</dbReference>
<dbReference type="AlphaFoldDB" id="A0A317F236"/>
<protein>
    <submittedName>
        <fullName evidence="4">Anti-sigma factor</fullName>
    </submittedName>
</protein>
<feature type="domain" description="Protein FecR C-terminal" evidence="3">
    <location>
        <begin position="322"/>
        <end position="390"/>
    </location>
</feature>
<dbReference type="GO" id="GO:0016989">
    <property type="term" value="F:sigma factor antagonist activity"/>
    <property type="evidence" value="ECO:0007669"/>
    <property type="project" value="TreeGrafter"/>
</dbReference>
<dbReference type="Gene3D" id="2.60.120.1440">
    <property type="match status" value="1"/>
</dbReference>
<dbReference type="InterPro" id="IPR012373">
    <property type="entry name" value="Ferrdict_sens_TM"/>
</dbReference>
<feature type="transmembrane region" description="Helical" evidence="1">
    <location>
        <begin position="84"/>
        <end position="105"/>
    </location>
</feature>
<organism evidence="4 5">
    <name type="scientific">Pedobacter paludis</name>
    <dbReference type="NCBI Taxonomy" id="2203212"/>
    <lineage>
        <taxon>Bacteria</taxon>
        <taxon>Pseudomonadati</taxon>
        <taxon>Bacteroidota</taxon>
        <taxon>Sphingobacteriia</taxon>
        <taxon>Sphingobacteriales</taxon>
        <taxon>Sphingobacteriaceae</taxon>
        <taxon>Pedobacter</taxon>
    </lineage>
</organism>
<keyword evidence="1" id="KW-1133">Transmembrane helix</keyword>
<evidence type="ECO:0000313" key="4">
    <source>
        <dbReference type="EMBL" id="PWS32865.1"/>
    </source>
</evidence>
<keyword evidence="5" id="KW-1185">Reference proteome</keyword>
<keyword evidence="1" id="KW-0812">Transmembrane</keyword>
<dbReference type="Gene3D" id="3.55.50.30">
    <property type="match status" value="1"/>
</dbReference>